<keyword evidence="9" id="KW-0966">Cell projection</keyword>
<evidence type="ECO:0000256" key="5">
    <source>
        <dbReference type="RuleBase" id="RU362076"/>
    </source>
</evidence>
<feature type="region of interest" description="Disordered" evidence="6">
    <location>
        <begin position="1"/>
        <end position="36"/>
    </location>
</feature>
<evidence type="ECO:0000256" key="2">
    <source>
        <dbReference type="ARBA" id="ARBA00016013"/>
    </source>
</evidence>
<evidence type="ECO:0000259" key="7">
    <source>
        <dbReference type="Pfam" id="PF13860"/>
    </source>
</evidence>
<comment type="function">
    <text evidence="4 5">Required for flagellar hook formation. May act as a scaffolding protein.</text>
</comment>
<dbReference type="EMBL" id="SMYL01000001">
    <property type="protein sequence ID" value="TDK68761.1"/>
    <property type="molecule type" value="Genomic_DNA"/>
</dbReference>
<dbReference type="Gene3D" id="2.60.40.4070">
    <property type="match status" value="1"/>
</dbReference>
<dbReference type="InterPro" id="IPR005648">
    <property type="entry name" value="FlgD"/>
</dbReference>
<dbReference type="OrthoDB" id="9785233at2"/>
<evidence type="ECO:0000256" key="3">
    <source>
        <dbReference type="ARBA" id="ARBA00022795"/>
    </source>
</evidence>
<dbReference type="InterPro" id="IPR025963">
    <property type="entry name" value="FLgD_Tudor"/>
</dbReference>
<dbReference type="Pfam" id="PF13860">
    <property type="entry name" value="FlgD_ig"/>
    <property type="match status" value="1"/>
</dbReference>
<evidence type="ECO:0000256" key="4">
    <source>
        <dbReference type="ARBA" id="ARBA00024746"/>
    </source>
</evidence>
<reference evidence="9 10" key="1">
    <citation type="submission" date="2019-03" db="EMBL/GenBank/DDBJ databases">
        <title>Sapientia aquatica gen. nov., sp. nov., isolated from a crater lake.</title>
        <authorList>
            <person name="Felfoldi T."/>
            <person name="Szabo A."/>
            <person name="Toth E."/>
            <person name="Schumann P."/>
            <person name="Keki Z."/>
            <person name="Marialigeti K."/>
            <person name="Mathe I."/>
        </authorList>
    </citation>
    <scope>NUCLEOTIDE SEQUENCE [LARGE SCALE GENOMIC DNA]</scope>
    <source>
        <strain evidence="9 10">SA-152</strain>
    </source>
</reference>
<evidence type="ECO:0000313" key="9">
    <source>
        <dbReference type="EMBL" id="TDK68761.1"/>
    </source>
</evidence>
<evidence type="ECO:0000256" key="1">
    <source>
        <dbReference type="ARBA" id="ARBA00010577"/>
    </source>
</evidence>
<keyword evidence="9" id="KW-0969">Cilium</keyword>
<comment type="similarity">
    <text evidence="1 5">Belongs to the FlgD family.</text>
</comment>
<evidence type="ECO:0000256" key="6">
    <source>
        <dbReference type="SAM" id="MobiDB-lite"/>
    </source>
</evidence>
<keyword evidence="9" id="KW-0282">Flagellum</keyword>
<keyword evidence="10" id="KW-1185">Reference proteome</keyword>
<evidence type="ECO:0000313" key="10">
    <source>
        <dbReference type="Proteomes" id="UP000294829"/>
    </source>
</evidence>
<keyword evidence="3 5" id="KW-1005">Bacterial flagellum biogenesis</keyword>
<dbReference type="AlphaFoldDB" id="A0A4R5W6H1"/>
<feature type="domain" description="FlgD/Vpr Ig-like" evidence="7">
    <location>
        <begin position="113"/>
        <end position="189"/>
    </location>
</feature>
<dbReference type="Gene3D" id="2.30.30.910">
    <property type="match status" value="1"/>
</dbReference>
<dbReference type="GO" id="GO:0044781">
    <property type="term" value="P:bacterial-type flagellum organization"/>
    <property type="evidence" value="ECO:0007669"/>
    <property type="project" value="UniProtKB-UniRule"/>
</dbReference>
<dbReference type="Pfam" id="PF03963">
    <property type="entry name" value="FlgD"/>
    <property type="match status" value="1"/>
</dbReference>
<protein>
    <recommendedName>
        <fullName evidence="2 5">Basal-body rod modification protein FlgD</fullName>
    </recommendedName>
</protein>
<feature type="compositionally biased region" description="Low complexity" evidence="6">
    <location>
        <begin position="18"/>
        <end position="36"/>
    </location>
</feature>
<dbReference type="Proteomes" id="UP000294829">
    <property type="component" value="Unassembled WGS sequence"/>
</dbReference>
<proteinExistence type="inferred from homology"/>
<feature type="domain" description="FlgD Tudor-like" evidence="8">
    <location>
        <begin position="96"/>
        <end position="228"/>
    </location>
</feature>
<dbReference type="InterPro" id="IPR025965">
    <property type="entry name" value="FlgD/Vpr_Ig-like"/>
</dbReference>
<comment type="caution">
    <text evidence="9">The sequence shown here is derived from an EMBL/GenBank/DDBJ whole genome shotgun (WGS) entry which is preliminary data.</text>
</comment>
<organism evidence="9 10">
    <name type="scientific">Sapientia aquatica</name>
    <dbReference type="NCBI Taxonomy" id="1549640"/>
    <lineage>
        <taxon>Bacteria</taxon>
        <taxon>Pseudomonadati</taxon>
        <taxon>Pseudomonadota</taxon>
        <taxon>Betaproteobacteria</taxon>
        <taxon>Burkholderiales</taxon>
        <taxon>Oxalobacteraceae</taxon>
        <taxon>Sapientia</taxon>
    </lineage>
</organism>
<name>A0A4R5W6H1_9BURK</name>
<evidence type="ECO:0000259" key="8">
    <source>
        <dbReference type="Pfam" id="PF13861"/>
    </source>
</evidence>
<accession>A0A4R5W6H1</accession>
<dbReference type="Pfam" id="PF13861">
    <property type="entry name" value="FLgD_tudor"/>
    <property type="match status" value="1"/>
</dbReference>
<sequence length="232" mass="23398">MSTVSPALLKTMNGKTPSTGSSSSTSSTSSTSATDSAAQLQNHFMTMLVTQMQNQDPLNPMDNSQVTSQMAQLSTVTGISQMNATLSGLVSNYQSSQSLQAANLISHSVVVPGNAITLSNGNGQFGVNMSAAATNVQATISDANGKVVDTVNFGSLPSGVSALQWDGKTSTGATVPDGQYTFSVTASSGKTNVPATPLSVGLVNSVSTSATGAMLNIANVGPTSVADVLQIL</sequence>
<gene>
    <name evidence="9" type="ORF">E2I14_01900</name>
</gene>